<evidence type="ECO:0000313" key="2">
    <source>
        <dbReference type="Proteomes" id="UP001060215"/>
    </source>
</evidence>
<gene>
    <name evidence="1" type="ORF">LOK49_LG13G01274</name>
</gene>
<protein>
    <submittedName>
        <fullName evidence="1">Potassium channel SKOR</fullName>
    </submittedName>
</protein>
<keyword evidence="1" id="KW-0407">Ion channel</keyword>
<keyword evidence="2" id="KW-1185">Reference proteome</keyword>
<dbReference type="EMBL" id="CM045771">
    <property type="protein sequence ID" value="KAI7987681.1"/>
    <property type="molecule type" value="Genomic_DNA"/>
</dbReference>
<evidence type="ECO:0000313" key="1">
    <source>
        <dbReference type="EMBL" id="KAI7987681.1"/>
    </source>
</evidence>
<reference evidence="1 2" key="1">
    <citation type="journal article" date="2022" name="Plant J.">
        <title>Chromosome-level genome of Camellia lanceoleosa provides a valuable resource for understanding genome evolution and self-incompatibility.</title>
        <authorList>
            <person name="Gong W."/>
            <person name="Xiao S."/>
            <person name="Wang L."/>
            <person name="Liao Z."/>
            <person name="Chang Y."/>
            <person name="Mo W."/>
            <person name="Hu G."/>
            <person name="Li W."/>
            <person name="Zhao G."/>
            <person name="Zhu H."/>
            <person name="Hu X."/>
            <person name="Ji K."/>
            <person name="Xiang X."/>
            <person name="Song Q."/>
            <person name="Yuan D."/>
            <person name="Jin S."/>
            <person name="Zhang L."/>
        </authorList>
    </citation>
    <scope>NUCLEOTIDE SEQUENCE [LARGE SCALE GENOMIC DNA]</scope>
    <source>
        <strain evidence="1">SQ_2022a</strain>
    </source>
</reference>
<keyword evidence="1" id="KW-0813">Transport</keyword>
<keyword evidence="1" id="KW-0406">Ion transport</keyword>
<dbReference type="Proteomes" id="UP001060215">
    <property type="component" value="Chromosome 14"/>
</dbReference>
<name>A0ACC0FJV3_9ERIC</name>
<sequence length="135" mass="14573">MKFLAVWIPSPTLVSFASLSLSSTVTPCGGAAIWRRGGTALFQPQQWCLSPLNGRKGFFLRVFDSMHSVYVSISGKGLNISLDSVVLSSSLCSSLEEVDIGADGSEETVSNLEPNNLFDEISILCNIPQPYTVRV</sequence>
<proteinExistence type="predicted"/>
<accession>A0ACC0FJV3</accession>
<organism evidence="1 2">
    <name type="scientific">Camellia lanceoleosa</name>
    <dbReference type="NCBI Taxonomy" id="1840588"/>
    <lineage>
        <taxon>Eukaryota</taxon>
        <taxon>Viridiplantae</taxon>
        <taxon>Streptophyta</taxon>
        <taxon>Embryophyta</taxon>
        <taxon>Tracheophyta</taxon>
        <taxon>Spermatophyta</taxon>
        <taxon>Magnoliopsida</taxon>
        <taxon>eudicotyledons</taxon>
        <taxon>Gunneridae</taxon>
        <taxon>Pentapetalae</taxon>
        <taxon>asterids</taxon>
        <taxon>Ericales</taxon>
        <taxon>Theaceae</taxon>
        <taxon>Camellia</taxon>
    </lineage>
</organism>
<comment type="caution">
    <text evidence="1">The sequence shown here is derived from an EMBL/GenBank/DDBJ whole genome shotgun (WGS) entry which is preliminary data.</text>
</comment>